<evidence type="ECO:0000256" key="3">
    <source>
        <dbReference type="ARBA" id="ARBA00023136"/>
    </source>
</evidence>
<evidence type="ECO:0000256" key="5">
    <source>
        <dbReference type="ARBA" id="ARBA00023237"/>
    </source>
</evidence>
<dbReference type="InterPro" id="IPR036737">
    <property type="entry name" value="OmpA-like_sf"/>
</dbReference>
<dbReference type="Pfam" id="PF00691">
    <property type="entry name" value="OmpA"/>
    <property type="match status" value="1"/>
</dbReference>
<keyword evidence="4 8" id="KW-0564">Palmitate</keyword>
<keyword evidence="3 8" id="KW-0472">Membrane</keyword>
<protein>
    <recommendedName>
        <fullName evidence="8">Peptidoglycan-associated lipoprotein</fullName>
        <shortName evidence="8">PAL</shortName>
    </recommendedName>
</protein>
<keyword evidence="2 8" id="KW-0732">Signal</keyword>
<dbReference type="EMBL" id="FTOQ01000004">
    <property type="protein sequence ID" value="SIS81622.1"/>
    <property type="molecule type" value="Genomic_DNA"/>
</dbReference>
<keyword evidence="7 8" id="KW-0131">Cell cycle</keyword>
<evidence type="ECO:0000313" key="10">
    <source>
        <dbReference type="EMBL" id="SIS81622.1"/>
    </source>
</evidence>
<dbReference type="Proteomes" id="UP000186684">
    <property type="component" value="Unassembled WGS sequence"/>
</dbReference>
<dbReference type="InterPro" id="IPR014169">
    <property type="entry name" value="Pal_lipo_C"/>
</dbReference>
<dbReference type="InterPro" id="IPR006690">
    <property type="entry name" value="OMPA-like_CS"/>
</dbReference>
<evidence type="ECO:0000256" key="2">
    <source>
        <dbReference type="ARBA" id="ARBA00022729"/>
    </source>
</evidence>
<evidence type="ECO:0000256" key="6">
    <source>
        <dbReference type="ARBA" id="ARBA00023288"/>
    </source>
</evidence>
<comment type="subunit">
    <text evidence="8">The Tol-Pal system is composed of five core proteins: the inner membrane proteins TolA, TolQ and TolR, the periplasmic protein TolB and the outer membrane protein Pal. They form a network linking the inner and outer membranes and the peptidoglycan layer.</text>
</comment>
<keyword evidence="1 8" id="KW-0132">Cell division</keyword>
<evidence type="ECO:0000259" key="9">
    <source>
        <dbReference type="PROSITE" id="PS51123"/>
    </source>
</evidence>
<dbReference type="PROSITE" id="PS51123">
    <property type="entry name" value="OMPA_2"/>
    <property type="match status" value="1"/>
</dbReference>
<evidence type="ECO:0000256" key="7">
    <source>
        <dbReference type="ARBA" id="ARBA00023306"/>
    </source>
</evidence>
<dbReference type="OrthoDB" id="9809164at2"/>
<keyword evidence="11" id="KW-1185">Reference proteome</keyword>
<dbReference type="InterPro" id="IPR050330">
    <property type="entry name" value="Bact_OuterMem_StrucFunc"/>
</dbReference>
<sequence length="173" mass="17904">MGISSKAILIVAALALAGCQNPDRFGAGGDPGMGAGAGMGTGIVPGSANDPASPAYFSQTIGDRVLFAVDQSTLSPEAQVTLSGQAQWLMSNPTYMARIEGHADEQGTREYNLALGARRANSVMEYLVAQGVAQSRLTFVSYGKERPIEICSTEACYSQNRRAVTVVAAGGLG</sequence>
<comment type="function">
    <text evidence="8">Part of the Tol-Pal system, which plays a role in outer membrane invagination during cell division and is important for maintaining outer membrane integrity.</text>
</comment>
<accession>A0A1N7M6F6</accession>
<dbReference type="AlphaFoldDB" id="A0A1N7M6F6"/>
<gene>
    <name evidence="8" type="primary">pal</name>
    <name evidence="10" type="ORF">SAMN05421759_10419</name>
</gene>
<evidence type="ECO:0000256" key="1">
    <source>
        <dbReference type="ARBA" id="ARBA00022618"/>
    </source>
</evidence>
<dbReference type="InterPro" id="IPR039001">
    <property type="entry name" value="Pal"/>
</dbReference>
<evidence type="ECO:0000313" key="11">
    <source>
        <dbReference type="Proteomes" id="UP000186684"/>
    </source>
</evidence>
<evidence type="ECO:0000256" key="8">
    <source>
        <dbReference type="HAMAP-Rule" id="MF_02204"/>
    </source>
</evidence>
<dbReference type="PROSITE" id="PS01068">
    <property type="entry name" value="OMPA_1"/>
    <property type="match status" value="1"/>
</dbReference>
<dbReference type="InterPro" id="IPR006665">
    <property type="entry name" value="OmpA-like"/>
</dbReference>
<comment type="similarity">
    <text evidence="8">Belongs to the Pal lipoprotein family.</text>
</comment>
<feature type="domain" description="OmpA-like" evidence="9">
    <location>
        <begin position="54"/>
        <end position="171"/>
    </location>
</feature>
<dbReference type="NCBIfam" id="TIGR02802">
    <property type="entry name" value="Pal_lipo"/>
    <property type="match status" value="1"/>
</dbReference>
<dbReference type="PANTHER" id="PTHR30329:SF21">
    <property type="entry name" value="LIPOPROTEIN YIAD-RELATED"/>
    <property type="match status" value="1"/>
</dbReference>
<name>A0A1N7M6F6_9RHOB</name>
<dbReference type="PRINTS" id="PR01021">
    <property type="entry name" value="OMPADOMAIN"/>
</dbReference>
<dbReference type="HAMAP" id="MF_02204">
    <property type="entry name" value="Pal"/>
    <property type="match status" value="1"/>
</dbReference>
<dbReference type="GO" id="GO:0009279">
    <property type="term" value="C:cell outer membrane"/>
    <property type="evidence" value="ECO:0007669"/>
    <property type="project" value="UniProtKB-SubCell"/>
</dbReference>
<keyword evidence="5 8" id="KW-0998">Cell outer membrane</keyword>
<reference evidence="11" key="1">
    <citation type="submission" date="2017-01" db="EMBL/GenBank/DDBJ databases">
        <authorList>
            <person name="Varghese N."/>
            <person name="Submissions S."/>
        </authorList>
    </citation>
    <scope>NUCLEOTIDE SEQUENCE [LARGE SCALE GENOMIC DNA]</scope>
    <source>
        <strain evidence="11">DSM 29430</strain>
    </source>
</reference>
<dbReference type="InterPro" id="IPR006664">
    <property type="entry name" value="OMP_bac"/>
</dbReference>
<dbReference type="PANTHER" id="PTHR30329">
    <property type="entry name" value="STATOR ELEMENT OF FLAGELLAR MOTOR COMPLEX"/>
    <property type="match status" value="1"/>
</dbReference>
<comment type="subcellular location">
    <subcellularLocation>
        <location evidence="8">Cell outer membrane</location>
        <topology evidence="8">Lipid-anchor</topology>
    </subcellularLocation>
</comment>
<dbReference type="Gene3D" id="3.30.1330.60">
    <property type="entry name" value="OmpA-like domain"/>
    <property type="match status" value="1"/>
</dbReference>
<organism evidence="10 11">
    <name type="scientific">Roseivivax lentus</name>
    <dbReference type="NCBI Taxonomy" id="633194"/>
    <lineage>
        <taxon>Bacteria</taxon>
        <taxon>Pseudomonadati</taxon>
        <taxon>Pseudomonadota</taxon>
        <taxon>Alphaproteobacteria</taxon>
        <taxon>Rhodobacterales</taxon>
        <taxon>Roseobacteraceae</taxon>
        <taxon>Roseivivax</taxon>
    </lineage>
</organism>
<dbReference type="RefSeq" id="WP_076447202.1">
    <property type="nucleotide sequence ID" value="NZ_FTOQ01000004.1"/>
</dbReference>
<dbReference type="PROSITE" id="PS51257">
    <property type="entry name" value="PROKAR_LIPOPROTEIN"/>
    <property type="match status" value="1"/>
</dbReference>
<keyword evidence="6 8" id="KW-0449">Lipoprotein</keyword>
<dbReference type="SUPFAM" id="SSF103088">
    <property type="entry name" value="OmpA-like"/>
    <property type="match status" value="1"/>
</dbReference>
<dbReference type="STRING" id="633194.SAMN05421759_10419"/>
<proteinExistence type="inferred from homology"/>
<dbReference type="GO" id="GO:0051301">
    <property type="term" value="P:cell division"/>
    <property type="evidence" value="ECO:0007669"/>
    <property type="project" value="UniProtKB-UniRule"/>
</dbReference>
<dbReference type="CDD" id="cd07185">
    <property type="entry name" value="OmpA_C-like"/>
    <property type="match status" value="1"/>
</dbReference>
<evidence type="ECO:0000256" key="4">
    <source>
        <dbReference type="ARBA" id="ARBA00023139"/>
    </source>
</evidence>